<feature type="transmembrane region" description="Helical" evidence="6">
    <location>
        <begin position="107"/>
        <end position="124"/>
    </location>
</feature>
<feature type="transmembrane region" description="Helical" evidence="6">
    <location>
        <begin position="378"/>
        <end position="397"/>
    </location>
</feature>
<protein>
    <submittedName>
        <fullName evidence="7">O-antigen/teichoic acid export membrane protein</fullName>
    </submittedName>
</protein>
<feature type="transmembrane region" description="Helical" evidence="6">
    <location>
        <begin position="274"/>
        <end position="294"/>
    </location>
</feature>
<feature type="transmembrane region" description="Helical" evidence="6">
    <location>
        <begin position="347"/>
        <end position="366"/>
    </location>
</feature>
<evidence type="ECO:0000256" key="2">
    <source>
        <dbReference type="ARBA" id="ARBA00022475"/>
    </source>
</evidence>
<keyword evidence="8" id="KW-1185">Reference proteome</keyword>
<dbReference type="GO" id="GO:0005886">
    <property type="term" value="C:plasma membrane"/>
    <property type="evidence" value="ECO:0007669"/>
    <property type="project" value="UniProtKB-SubCell"/>
</dbReference>
<dbReference type="EMBL" id="SNYC01000004">
    <property type="protein sequence ID" value="TDQ09984.1"/>
    <property type="molecule type" value="Genomic_DNA"/>
</dbReference>
<dbReference type="RefSeq" id="WP_208112340.1">
    <property type="nucleotide sequence ID" value="NZ_SNYC01000004.1"/>
</dbReference>
<feature type="transmembrane region" description="Helical" evidence="6">
    <location>
        <begin position="176"/>
        <end position="200"/>
    </location>
</feature>
<reference evidence="7 8" key="1">
    <citation type="submission" date="2019-03" db="EMBL/GenBank/DDBJ databases">
        <title>Genomic Encyclopedia of Archaeal and Bacterial Type Strains, Phase II (KMG-II): from individual species to whole genera.</title>
        <authorList>
            <person name="Goeker M."/>
        </authorList>
    </citation>
    <scope>NUCLEOTIDE SEQUENCE [LARGE SCALE GENOMIC DNA]</scope>
    <source>
        <strain evidence="7 8">DSM 19035</strain>
    </source>
</reference>
<keyword evidence="5 6" id="KW-0472">Membrane</keyword>
<dbReference type="PANTHER" id="PTHR30250">
    <property type="entry name" value="PST FAMILY PREDICTED COLANIC ACID TRANSPORTER"/>
    <property type="match status" value="1"/>
</dbReference>
<proteinExistence type="predicted"/>
<feature type="transmembrane region" description="Helical" evidence="6">
    <location>
        <begin position="242"/>
        <end position="262"/>
    </location>
</feature>
<keyword evidence="3 6" id="KW-0812">Transmembrane</keyword>
<comment type="subcellular location">
    <subcellularLocation>
        <location evidence="1">Cell membrane</location>
        <topology evidence="1">Multi-pass membrane protein</topology>
    </subcellularLocation>
</comment>
<gene>
    <name evidence="7" type="ORF">ATK78_2143</name>
</gene>
<feature type="transmembrane region" description="Helical" evidence="6">
    <location>
        <begin position="21"/>
        <end position="46"/>
    </location>
</feature>
<sequence length="428" mass="47625">MNYIHRHILSHPRYVRMFEWGKALSITGAAQILVQASGLLCGILIIRLLPVKEYAFYTIANTMLGTMTVLADGGISSGVMAQGGKVWKDKDELGKVLATGLDLRRKFAIGSLLITIPILTFLLWRQGADIWMIVLIVLTLIPAFFAALSDSILGIVSKLHQDIKPLQYNQVKVGVFRLILSACFVWVFPFTFIALLASGIPRIYGNLQMKKIASKFSESNSKPTLEYRQNILRIVKKMMPGAIYYCISGQITIWLISFLGSTDSIAKVGALGRFSMLLSVFTVLFGTLVTPRFARMQEDKISLLKKFATIQILLIFLCTLFCGLIYLFPQPALWLLGNKFSGLHVELTLSVVSSSLSLMSGVFFGLSSSRGWPTHPAILITGNVLSVAAGILLFDLTSLRGALWFNIFISTYPVIIHSLNFYYKIFRK</sequence>
<evidence type="ECO:0000256" key="5">
    <source>
        <dbReference type="ARBA" id="ARBA00023136"/>
    </source>
</evidence>
<organism evidence="7 8">
    <name type="scientific">Pedobacter metabolipauper</name>
    <dbReference type="NCBI Taxonomy" id="425513"/>
    <lineage>
        <taxon>Bacteria</taxon>
        <taxon>Pseudomonadati</taxon>
        <taxon>Bacteroidota</taxon>
        <taxon>Sphingobacteriia</taxon>
        <taxon>Sphingobacteriales</taxon>
        <taxon>Sphingobacteriaceae</taxon>
        <taxon>Pedobacter</taxon>
    </lineage>
</organism>
<evidence type="ECO:0000256" key="4">
    <source>
        <dbReference type="ARBA" id="ARBA00022989"/>
    </source>
</evidence>
<accession>A0A4R6SZ57</accession>
<keyword evidence="4 6" id="KW-1133">Transmembrane helix</keyword>
<evidence type="ECO:0000313" key="8">
    <source>
        <dbReference type="Proteomes" id="UP000295620"/>
    </source>
</evidence>
<name>A0A4R6SZ57_9SPHI</name>
<dbReference type="InterPro" id="IPR050833">
    <property type="entry name" value="Poly_Biosynth_Transport"/>
</dbReference>
<keyword evidence="2" id="KW-1003">Cell membrane</keyword>
<evidence type="ECO:0000313" key="7">
    <source>
        <dbReference type="EMBL" id="TDQ09984.1"/>
    </source>
</evidence>
<feature type="transmembrane region" description="Helical" evidence="6">
    <location>
        <begin position="131"/>
        <end position="156"/>
    </location>
</feature>
<evidence type="ECO:0000256" key="6">
    <source>
        <dbReference type="SAM" id="Phobius"/>
    </source>
</evidence>
<feature type="transmembrane region" description="Helical" evidence="6">
    <location>
        <begin position="403"/>
        <end position="423"/>
    </location>
</feature>
<evidence type="ECO:0000256" key="1">
    <source>
        <dbReference type="ARBA" id="ARBA00004651"/>
    </source>
</evidence>
<dbReference type="Proteomes" id="UP000295620">
    <property type="component" value="Unassembled WGS sequence"/>
</dbReference>
<dbReference type="AlphaFoldDB" id="A0A4R6SZ57"/>
<evidence type="ECO:0000256" key="3">
    <source>
        <dbReference type="ARBA" id="ARBA00022692"/>
    </source>
</evidence>
<dbReference type="PANTHER" id="PTHR30250:SF11">
    <property type="entry name" value="O-ANTIGEN TRANSPORTER-RELATED"/>
    <property type="match status" value="1"/>
</dbReference>
<feature type="transmembrane region" description="Helical" evidence="6">
    <location>
        <begin position="306"/>
        <end position="327"/>
    </location>
</feature>
<comment type="caution">
    <text evidence="7">The sequence shown here is derived from an EMBL/GenBank/DDBJ whole genome shotgun (WGS) entry which is preliminary data.</text>
</comment>